<protein>
    <submittedName>
        <fullName evidence="1">Uncharacterized protein</fullName>
    </submittedName>
</protein>
<dbReference type="InterPro" id="IPR001680">
    <property type="entry name" value="WD40_rpt"/>
</dbReference>
<dbReference type="Proteomes" id="UP001142055">
    <property type="component" value="Chromosome 3"/>
</dbReference>
<sequence>MCQTYKSDPLDLTTNSILGGSLHSTYWEISMEKRASKNFNKFKAIWHKDETESRTNMNLVGYYLRTHLFHQQQDVAIHSNDFLKYQIVIFNRNNTQMTPIVNCIKIEGSRSKSRFEDYYEKMDFYEAYIAVHLQVIRSHYYATTQGRSADAMLLNRLSTHDVQYNLSKQNPTPVQSISGFHNGLIFVINHDHLNSTNEAGITRFKCGNRTIDYVRWHPTNSYQFVVSGADSFLKLFDTRMLDFRNRSSHSLQISPVINFSEHYNSSGMYNFMIDPISNVLVSPGSDGLVRFWNSLNGSIVNLIKPEYVDENDIVSGSALYSSNFNFDSHNRGELLCCNFNHKFHIYYNNGFI</sequence>
<dbReference type="SUPFAM" id="SSF50978">
    <property type="entry name" value="WD40 repeat-like"/>
    <property type="match status" value="1"/>
</dbReference>
<organism evidence="1 2">
    <name type="scientific">Blomia tropicalis</name>
    <name type="common">Mite</name>
    <dbReference type="NCBI Taxonomy" id="40697"/>
    <lineage>
        <taxon>Eukaryota</taxon>
        <taxon>Metazoa</taxon>
        <taxon>Ecdysozoa</taxon>
        <taxon>Arthropoda</taxon>
        <taxon>Chelicerata</taxon>
        <taxon>Arachnida</taxon>
        <taxon>Acari</taxon>
        <taxon>Acariformes</taxon>
        <taxon>Sarcoptiformes</taxon>
        <taxon>Astigmata</taxon>
        <taxon>Glycyphagoidea</taxon>
        <taxon>Echimyopodidae</taxon>
        <taxon>Blomia</taxon>
    </lineage>
</organism>
<reference evidence="1" key="1">
    <citation type="submission" date="2022-12" db="EMBL/GenBank/DDBJ databases">
        <title>Genome assemblies of Blomia tropicalis.</title>
        <authorList>
            <person name="Cui Y."/>
        </authorList>
    </citation>
    <scope>NUCLEOTIDE SEQUENCE</scope>
    <source>
        <tissue evidence="1">Adult mites</tissue>
    </source>
</reference>
<dbReference type="SMART" id="SM00320">
    <property type="entry name" value="WD40"/>
    <property type="match status" value="2"/>
</dbReference>
<dbReference type="Gene3D" id="2.130.10.10">
    <property type="entry name" value="YVTN repeat-like/Quinoprotein amine dehydrogenase"/>
    <property type="match status" value="1"/>
</dbReference>
<accession>A0A9Q0RJB0</accession>
<dbReference type="InterPro" id="IPR015943">
    <property type="entry name" value="WD40/YVTN_repeat-like_dom_sf"/>
</dbReference>
<dbReference type="EMBL" id="JAPWDV010000003">
    <property type="protein sequence ID" value="KAJ6217793.1"/>
    <property type="molecule type" value="Genomic_DNA"/>
</dbReference>
<dbReference type="InterPro" id="IPR036322">
    <property type="entry name" value="WD40_repeat_dom_sf"/>
</dbReference>
<keyword evidence="2" id="KW-1185">Reference proteome</keyword>
<proteinExistence type="predicted"/>
<evidence type="ECO:0000313" key="1">
    <source>
        <dbReference type="EMBL" id="KAJ6217793.1"/>
    </source>
</evidence>
<name>A0A9Q0RJB0_BLOTA</name>
<evidence type="ECO:0000313" key="2">
    <source>
        <dbReference type="Proteomes" id="UP001142055"/>
    </source>
</evidence>
<comment type="caution">
    <text evidence="1">The sequence shown here is derived from an EMBL/GenBank/DDBJ whole genome shotgun (WGS) entry which is preliminary data.</text>
</comment>
<dbReference type="AlphaFoldDB" id="A0A9Q0RJB0"/>
<gene>
    <name evidence="1" type="ORF">RDWZM_008950</name>
</gene>